<sequence>MDKRAHVIVCADESDDEANGVRAHVSMSVDSDNPNVDEESFGTNTQPNDDQTRMVSMIPGLDSYGNDDDEEEEEETKPSTPANTPSIEWLPCMHPGLRQHLLSLHGDNDPRGYQTTSKSCAWGAS</sequence>
<dbReference type="AlphaFoldDB" id="A0A0L0ULF5"/>
<protein>
    <submittedName>
        <fullName evidence="2">Uncharacterized protein</fullName>
    </submittedName>
</protein>
<name>A0A0L0ULF5_9BASI</name>
<evidence type="ECO:0000313" key="3">
    <source>
        <dbReference type="Proteomes" id="UP000054564"/>
    </source>
</evidence>
<accession>A0A0L0ULF5</accession>
<keyword evidence="3" id="KW-1185">Reference proteome</keyword>
<feature type="region of interest" description="Disordered" evidence="1">
    <location>
        <begin position="1"/>
        <end position="88"/>
    </location>
</feature>
<feature type="region of interest" description="Disordered" evidence="1">
    <location>
        <begin position="103"/>
        <end position="125"/>
    </location>
</feature>
<dbReference type="Proteomes" id="UP000054564">
    <property type="component" value="Unassembled WGS sequence"/>
</dbReference>
<reference evidence="3" key="1">
    <citation type="submission" date="2014-03" db="EMBL/GenBank/DDBJ databases">
        <title>The Genome Sequence of Puccinia striiformis f. sp. tritici PST-78.</title>
        <authorList>
            <consortium name="The Broad Institute Genome Sequencing Platform"/>
            <person name="Cuomo C."/>
            <person name="Hulbert S."/>
            <person name="Chen X."/>
            <person name="Walker B."/>
            <person name="Young S.K."/>
            <person name="Zeng Q."/>
            <person name="Gargeya S."/>
            <person name="Fitzgerald M."/>
            <person name="Haas B."/>
            <person name="Abouelleil A."/>
            <person name="Alvarado L."/>
            <person name="Arachchi H.M."/>
            <person name="Berlin A.M."/>
            <person name="Chapman S.B."/>
            <person name="Goldberg J."/>
            <person name="Griggs A."/>
            <person name="Gujja S."/>
            <person name="Hansen M."/>
            <person name="Howarth C."/>
            <person name="Imamovic A."/>
            <person name="Larimer J."/>
            <person name="McCowan C."/>
            <person name="Montmayeur A."/>
            <person name="Murphy C."/>
            <person name="Neiman D."/>
            <person name="Pearson M."/>
            <person name="Priest M."/>
            <person name="Roberts A."/>
            <person name="Saif S."/>
            <person name="Shea T."/>
            <person name="Sisk P."/>
            <person name="Sykes S."/>
            <person name="Wortman J."/>
            <person name="Nusbaum C."/>
            <person name="Birren B."/>
        </authorList>
    </citation>
    <scope>NUCLEOTIDE SEQUENCE [LARGE SCALE GENOMIC DNA]</scope>
    <source>
        <strain evidence="3">race PST-78</strain>
    </source>
</reference>
<evidence type="ECO:0000256" key="1">
    <source>
        <dbReference type="SAM" id="MobiDB-lite"/>
    </source>
</evidence>
<dbReference type="EMBL" id="AJIL01004877">
    <property type="protein sequence ID" value="KNE87564.1"/>
    <property type="molecule type" value="Genomic_DNA"/>
</dbReference>
<gene>
    <name evidence="2" type="ORF">PSTG_19050</name>
</gene>
<feature type="compositionally biased region" description="Acidic residues" evidence="1">
    <location>
        <begin position="65"/>
        <end position="75"/>
    </location>
</feature>
<evidence type="ECO:0000313" key="2">
    <source>
        <dbReference type="EMBL" id="KNE87564.1"/>
    </source>
</evidence>
<comment type="caution">
    <text evidence="2">The sequence shown here is derived from an EMBL/GenBank/DDBJ whole genome shotgun (WGS) entry which is preliminary data.</text>
</comment>
<organism evidence="2 3">
    <name type="scientific">Puccinia striiformis f. sp. tritici PST-78</name>
    <dbReference type="NCBI Taxonomy" id="1165861"/>
    <lineage>
        <taxon>Eukaryota</taxon>
        <taxon>Fungi</taxon>
        <taxon>Dikarya</taxon>
        <taxon>Basidiomycota</taxon>
        <taxon>Pucciniomycotina</taxon>
        <taxon>Pucciniomycetes</taxon>
        <taxon>Pucciniales</taxon>
        <taxon>Pucciniaceae</taxon>
        <taxon>Puccinia</taxon>
    </lineage>
</organism>
<proteinExistence type="predicted"/>